<proteinExistence type="inferred from homology"/>
<gene>
    <name evidence="10" type="primary">Aste57867_12903</name>
    <name evidence="9" type="ORF">As57867_012855</name>
    <name evidence="10" type="ORF">ASTE57867_12903</name>
</gene>
<evidence type="ECO:0000256" key="8">
    <source>
        <dbReference type="SAM" id="Phobius"/>
    </source>
</evidence>
<reference evidence="10 11" key="1">
    <citation type="submission" date="2019-03" db="EMBL/GenBank/DDBJ databases">
        <authorList>
            <person name="Gaulin E."/>
            <person name="Dumas B."/>
        </authorList>
    </citation>
    <scope>NUCLEOTIDE SEQUENCE [LARGE SCALE GENOMIC DNA]</scope>
    <source>
        <strain evidence="10">CBS 568.67</strain>
    </source>
</reference>
<dbReference type="PANTHER" id="PTHR10926:SF0">
    <property type="entry name" value="CDC50, ISOFORM A"/>
    <property type="match status" value="1"/>
</dbReference>
<evidence type="ECO:0000256" key="6">
    <source>
        <dbReference type="PIRNR" id="PIRNR015840"/>
    </source>
</evidence>
<dbReference type="Proteomes" id="UP000332933">
    <property type="component" value="Unassembled WGS sequence"/>
</dbReference>
<dbReference type="GO" id="GO:0005783">
    <property type="term" value="C:endoplasmic reticulum"/>
    <property type="evidence" value="ECO:0007669"/>
    <property type="project" value="TreeGrafter"/>
</dbReference>
<dbReference type="PANTHER" id="PTHR10926">
    <property type="entry name" value="CELL CYCLE CONTROL PROTEIN 50"/>
    <property type="match status" value="1"/>
</dbReference>
<dbReference type="EMBL" id="VJMH01005408">
    <property type="protein sequence ID" value="KAF0696344.1"/>
    <property type="molecule type" value="Genomic_DNA"/>
</dbReference>
<feature type="region of interest" description="Disordered" evidence="7">
    <location>
        <begin position="1"/>
        <end position="23"/>
    </location>
</feature>
<dbReference type="Pfam" id="PF03381">
    <property type="entry name" value="CDC50"/>
    <property type="match status" value="1"/>
</dbReference>
<evidence type="ECO:0000256" key="4">
    <source>
        <dbReference type="ARBA" id="ARBA00022989"/>
    </source>
</evidence>
<comment type="similarity">
    <text evidence="2 6">Belongs to the CDC50/LEM3 family.</text>
</comment>
<accession>A0A485KWU2</accession>
<evidence type="ECO:0000256" key="1">
    <source>
        <dbReference type="ARBA" id="ARBA00004141"/>
    </source>
</evidence>
<evidence type="ECO:0000256" key="3">
    <source>
        <dbReference type="ARBA" id="ARBA00022692"/>
    </source>
</evidence>
<dbReference type="PIRSF" id="PIRSF015840">
    <property type="entry name" value="DUF284_TM_euk"/>
    <property type="match status" value="1"/>
</dbReference>
<dbReference type="OrthoDB" id="340608at2759"/>
<feature type="transmembrane region" description="Helical" evidence="8">
    <location>
        <begin position="44"/>
        <end position="64"/>
    </location>
</feature>
<evidence type="ECO:0000313" key="9">
    <source>
        <dbReference type="EMBL" id="KAF0696344.1"/>
    </source>
</evidence>
<keyword evidence="3 8" id="KW-0812">Transmembrane</keyword>
<feature type="transmembrane region" description="Helical" evidence="8">
    <location>
        <begin position="363"/>
        <end position="385"/>
    </location>
</feature>
<evidence type="ECO:0000256" key="5">
    <source>
        <dbReference type="ARBA" id="ARBA00023136"/>
    </source>
</evidence>
<dbReference type="EMBL" id="CAADRA010005429">
    <property type="protein sequence ID" value="VFT89750.1"/>
    <property type="molecule type" value="Genomic_DNA"/>
</dbReference>
<evidence type="ECO:0000256" key="2">
    <source>
        <dbReference type="ARBA" id="ARBA00009457"/>
    </source>
</evidence>
<keyword evidence="5 6" id="KW-0472">Membrane</keyword>
<comment type="subcellular location">
    <subcellularLocation>
        <location evidence="1">Membrane</location>
        <topology evidence="1">Multi-pass membrane protein</topology>
    </subcellularLocation>
</comment>
<evidence type="ECO:0000313" key="10">
    <source>
        <dbReference type="EMBL" id="VFT89750.1"/>
    </source>
</evidence>
<keyword evidence="4 8" id="KW-1133">Transmembrane helix</keyword>
<dbReference type="InterPro" id="IPR005045">
    <property type="entry name" value="CDC50/LEM3_fam"/>
</dbReference>
<evidence type="ECO:0000256" key="7">
    <source>
        <dbReference type="SAM" id="MobiDB-lite"/>
    </source>
</evidence>
<dbReference type="GO" id="GO:0005886">
    <property type="term" value="C:plasma membrane"/>
    <property type="evidence" value="ECO:0007669"/>
    <property type="project" value="TreeGrafter"/>
</dbReference>
<protein>
    <submittedName>
        <fullName evidence="10">Aste57867_12903 protein</fullName>
    </submittedName>
</protein>
<name>A0A485KWU2_9STRA</name>
<reference evidence="9" key="2">
    <citation type="submission" date="2019-06" db="EMBL/GenBank/DDBJ databases">
        <title>Genomics analysis of Aphanomyces spp. identifies a new class of oomycete effector associated with host adaptation.</title>
        <authorList>
            <person name="Gaulin E."/>
        </authorList>
    </citation>
    <scope>NUCLEOTIDE SEQUENCE</scope>
    <source>
        <strain evidence="9">CBS 578.67</strain>
    </source>
</reference>
<evidence type="ECO:0000313" key="11">
    <source>
        <dbReference type="Proteomes" id="UP000332933"/>
    </source>
</evidence>
<dbReference type="GO" id="GO:0005794">
    <property type="term" value="C:Golgi apparatus"/>
    <property type="evidence" value="ECO:0007669"/>
    <property type="project" value="TreeGrafter"/>
</dbReference>
<organism evidence="10 11">
    <name type="scientific">Aphanomyces stellatus</name>
    <dbReference type="NCBI Taxonomy" id="120398"/>
    <lineage>
        <taxon>Eukaryota</taxon>
        <taxon>Sar</taxon>
        <taxon>Stramenopiles</taxon>
        <taxon>Oomycota</taxon>
        <taxon>Saprolegniomycetes</taxon>
        <taxon>Saprolegniales</taxon>
        <taxon>Verrucalvaceae</taxon>
        <taxon>Aphanomyces</taxon>
    </lineage>
</organism>
<dbReference type="AlphaFoldDB" id="A0A485KWU2"/>
<keyword evidence="11" id="KW-1185">Reference proteome</keyword>
<sequence length="405" mass="43879">MTPSTSSVTEIPKSGPTKLKNCPDDSRFTQQTLPVWKPILTLRWSVGVLFVAAIVCLALGVAVVQRSNNMSVYRVYYDGPSGSAAVSASQPGGAVAYLSKCHVAAPGEANSFSGTKTCFITITLTKDISGDALVFYELTPFNQNHRRYMTSQLVSQFQGWWKPTESTSACDPVIQSVDAPLCNATVCFGANKSRQQYPCGLVANTMFNDIFWLHNGTLPSGRVLGHGDLTLSGVARVYQSYNYANPASPLDLDAFLPIWHNPNYSRIIPPPGSNLPSQINADYSNSTAWSTTPPGTGVEHEGFRVWTSLAASENLRKPYGRISVSNLPAGTQLTFAVQSNFYAEGATKAIVVAELAWFGSENIAMGIVFLVAGSLCFLSTVVFFVKAVRNPRRLGDVTALKWKLH</sequence>